<dbReference type="AlphaFoldDB" id="A0A5N5IMC0"/>
<dbReference type="EMBL" id="VNIK02000012">
    <property type="protein sequence ID" value="KAB5485491.1"/>
    <property type="molecule type" value="Genomic_DNA"/>
</dbReference>
<accession>A0A5N5IMC0</accession>
<gene>
    <name evidence="1" type="ORF">FOT42_015010</name>
</gene>
<evidence type="ECO:0000313" key="2">
    <source>
        <dbReference type="Proteomes" id="UP000319204"/>
    </source>
</evidence>
<name>A0A5N5IMC0_9FLAO</name>
<sequence length="961" mass="104257">MRNSLIRSGYGPIGIKVILAIFLLLACGMSVYSQCAGQNNSVTICNKFDDISNRNFDLFANLNGMPSPGGSWSTPNPTNLSALDINTGIVDLWMVNRFGEHQFIYTNGNCGESATVTLFLGGYSGEDNVDGSANACSEDSAVNLFSFLGSLVDDVVPDFNGFWEEDPMTQTGFLSGNLFNAEAAGPGEYIFTYTVPAVDACPGMQSTVFLEVHLAPNSGTPSNLVVCTTDDLSGYTNLDLNNLLTNEDPNGVWSEMGTNQIDDFLDHFVNVEEINATHGFGSYGFTYTVQPSHPVCPESSTDVFIIILPTLNGSLESENYCSGTPYEITLNYDPSLLPSGQYEIEYRVGSTEGDWDGSTNISLVNGTGTFNVDPLAVPINEMVQVNIIAIEGMQQVVCGDIGVLETEFLVSNSIASGVNVCPNNEVTINLENILDPMANPTNEIHTINYTLTIPDNSIVDLSEQNVVFSNGSASFDIPSEHLNQSGTYSLEIIVENSFEIGCTINTGFEILPIPEDIDLDIAVDNSCDATSIDVLVNAPTLPNGSYTIDYFVVEQNTQSTLTDNTINFVGGVAVYGIDIANLADGDYIVVLKSTQNDSTPCRLQFEFELQEGFSIGGQPIVLEAEEQQSFCLNEGVPTLEDIDVNTTGPIAFYPTIDSQEALPINTPLEEGEDYYVVSSDENNNCASEERTRVQVSFYAAGIPTTIDPFPIYCASDEVTLAGLDIATPNGGDIVWYDATSGGNILDSTEILVDGQSYFAAEQLDGFCESDTRLEIAPVIIQPPLPDLLSDVLLVCALDNPTVAELINLENAIGAEVEWFNVAEGGTAIPSYGPLEDDTIYYAQSYDPDTGCINKNRVPVTVDLNNCDPEKYGFFIPDAFSPNNDGRNDTYYIPNIEIIFPDFTLEIFNRYGNSLFKGNSSKPAWDGTGPSGKTVPNGVYFYLIHFNRDGYDPKQGRLYLNR</sequence>
<comment type="caution">
    <text evidence="1">The sequence shown here is derived from an EMBL/GenBank/DDBJ whole genome shotgun (WGS) entry which is preliminary data.</text>
</comment>
<dbReference type="OrthoDB" id="1236981at2"/>
<evidence type="ECO:0000313" key="1">
    <source>
        <dbReference type="EMBL" id="KAB5485491.1"/>
    </source>
</evidence>
<protein>
    <submittedName>
        <fullName evidence="1">Gliding motility-associated C-terminal domain-containing protein</fullName>
    </submittedName>
</protein>
<keyword evidence="2" id="KW-1185">Reference proteome</keyword>
<proteinExistence type="predicted"/>
<dbReference type="InterPro" id="IPR026341">
    <property type="entry name" value="T9SS_type_B"/>
</dbReference>
<dbReference type="Proteomes" id="UP000319204">
    <property type="component" value="Unassembled WGS sequence"/>
</dbReference>
<reference evidence="1" key="1">
    <citation type="submission" date="2019-10" db="EMBL/GenBank/DDBJ databases">
        <title>Muricauda hadale sp. nov., a piezophilic bacterium isolated from hadopelagic water of the Mariana Trench.</title>
        <authorList>
            <person name="Wei Y."/>
        </authorList>
    </citation>
    <scope>NUCLEOTIDE SEQUENCE [LARGE SCALE GENOMIC DNA]</scope>
    <source>
        <strain evidence="1">MT-229</strain>
    </source>
</reference>
<dbReference type="RefSeq" id="WP_151891345.1">
    <property type="nucleotide sequence ID" value="NZ_VNIK02000012.1"/>
</dbReference>
<organism evidence="1 2">
    <name type="scientific">Flagellimonas hadalis</name>
    <dbReference type="NCBI Taxonomy" id="2597517"/>
    <lineage>
        <taxon>Bacteria</taxon>
        <taxon>Pseudomonadati</taxon>
        <taxon>Bacteroidota</taxon>
        <taxon>Flavobacteriia</taxon>
        <taxon>Flavobacteriales</taxon>
        <taxon>Flavobacteriaceae</taxon>
        <taxon>Flagellimonas</taxon>
    </lineage>
</organism>
<dbReference type="NCBIfam" id="TIGR04131">
    <property type="entry name" value="Bac_Flav_CTERM"/>
    <property type="match status" value="1"/>
</dbReference>
<dbReference type="Pfam" id="PF13585">
    <property type="entry name" value="CHU_C"/>
    <property type="match status" value="1"/>
</dbReference>
<dbReference type="PROSITE" id="PS51257">
    <property type="entry name" value="PROKAR_LIPOPROTEIN"/>
    <property type="match status" value="1"/>
</dbReference>